<proteinExistence type="predicted"/>
<evidence type="ECO:0008006" key="9">
    <source>
        <dbReference type="Google" id="ProtNLM"/>
    </source>
</evidence>
<keyword evidence="5" id="KW-0234">DNA repair</keyword>
<dbReference type="Gene3D" id="3.30.420.110">
    <property type="entry name" value="MutS, connector domain"/>
    <property type="match status" value="1"/>
</dbReference>
<sequence length="213" mass="23410">MARSAGTLTPAMAQYARMKSQHPDAILFFRMGDFYETFNDDAKVASKVLGLTLTARNHGGPDKTPLAGVPHHAVEKYISKLIQSGYKVAVCEQVEDPKKAKGVVKRDVVEVVTPGTSMLTQTLDSTRNNYIVSLVPGHDHYGLAIVDLSTGEFHVAEMVEADLVNELNRLSPSEAVVSYGSAEHTEALLLPRYPDITISRLDEWAFSFDHAHE</sequence>
<dbReference type="EMBL" id="UINC01187900">
    <property type="protein sequence ID" value="SVE00858.1"/>
    <property type="molecule type" value="Genomic_DNA"/>
</dbReference>
<dbReference type="Pfam" id="PF01624">
    <property type="entry name" value="MutS_I"/>
    <property type="match status" value="1"/>
</dbReference>
<dbReference type="InterPro" id="IPR007695">
    <property type="entry name" value="DNA_mismatch_repair_MutS-lik_N"/>
</dbReference>
<dbReference type="SUPFAM" id="SSF53150">
    <property type="entry name" value="DNA repair protein MutS, domain II"/>
    <property type="match status" value="1"/>
</dbReference>
<keyword evidence="4" id="KW-0238">DNA-binding</keyword>
<accession>A0A383A1N8</accession>
<gene>
    <name evidence="8" type="ORF">METZ01_LOCUS453712</name>
</gene>
<protein>
    <recommendedName>
        <fullName evidence="9">DNA mismatch repair protein MutS-like N-terminal domain-containing protein</fullName>
    </recommendedName>
</protein>
<dbReference type="InterPro" id="IPR045076">
    <property type="entry name" value="MutS"/>
</dbReference>
<feature type="domain" description="DNA mismatch repair protein MutS connector" evidence="7">
    <location>
        <begin position="129"/>
        <end position="212"/>
    </location>
</feature>
<evidence type="ECO:0000256" key="4">
    <source>
        <dbReference type="ARBA" id="ARBA00023125"/>
    </source>
</evidence>
<reference evidence="8" key="1">
    <citation type="submission" date="2018-05" db="EMBL/GenBank/DDBJ databases">
        <authorList>
            <person name="Lanie J.A."/>
            <person name="Ng W.-L."/>
            <person name="Kazmierczak K.M."/>
            <person name="Andrzejewski T.M."/>
            <person name="Davidsen T.M."/>
            <person name="Wayne K.J."/>
            <person name="Tettelin H."/>
            <person name="Glass J.I."/>
            <person name="Rusch D."/>
            <person name="Podicherti R."/>
            <person name="Tsui H.-C.T."/>
            <person name="Winkler M.E."/>
        </authorList>
    </citation>
    <scope>NUCLEOTIDE SEQUENCE</scope>
</reference>
<dbReference type="Gene3D" id="3.40.1170.10">
    <property type="entry name" value="DNA repair protein MutS, domain I"/>
    <property type="match status" value="1"/>
</dbReference>
<dbReference type="InterPro" id="IPR007860">
    <property type="entry name" value="DNA_mmatch_repair_MutS_con_dom"/>
</dbReference>
<feature type="domain" description="DNA mismatch repair protein MutS-like N-terminal" evidence="6">
    <location>
        <begin position="9"/>
        <end position="118"/>
    </location>
</feature>
<evidence type="ECO:0000256" key="1">
    <source>
        <dbReference type="ARBA" id="ARBA00022741"/>
    </source>
</evidence>
<feature type="non-terminal residue" evidence="8">
    <location>
        <position position="213"/>
    </location>
</feature>
<dbReference type="GO" id="GO:0005829">
    <property type="term" value="C:cytosol"/>
    <property type="evidence" value="ECO:0007669"/>
    <property type="project" value="TreeGrafter"/>
</dbReference>
<dbReference type="FunFam" id="3.40.1170.10:FF:000001">
    <property type="entry name" value="DNA mismatch repair protein MutS"/>
    <property type="match status" value="1"/>
</dbReference>
<dbReference type="GO" id="GO:0006298">
    <property type="term" value="P:mismatch repair"/>
    <property type="evidence" value="ECO:0007669"/>
    <property type="project" value="InterPro"/>
</dbReference>
<evidence type="ECO:0000259" key="7">
    <source>
        <dbReference type="Pfam" id="PF05188"/>
    </source>
</evidence>
<evidence type="ECO:0000259" key="6">
    <source>
        <dbReference type="Pfam" id="PF01624"/>
    </source>
</evidence>
<organism evidence="8">
    <name type="scientific">marine metagenome</name>
    <dbReference type="NCBI Taxonomy" id="408172"/>
    <lineage>
        <taxon>unclassified sequences</taxon>
        <taxon>metagenomes</taxon>
        <taxon>ecological metagenomes</taxon>
    </lineage>
</organism>
<keyword evidence="3" id="KW-0067">ATP-binding</keyword>
<evidence type="ECO:0000256" key="3">
    <source>
        <dbReference type="ARBA" id="ARBA00022840"/>
    </source>
</evidence>
<dbReference type="GO" id="GO:0005524">
    <property type="term" value="F:ATP binding"/>
    <property type="evidence" value="ECO:0007669"/>
    <property type="project" value="UniProtKB-KW"/>
</dbReference>
<evidence type="ECO:0000256" key="5">
    <source>
        <dbReference type="ARBA" id="ARBA00023204"/>
    </source>
</evidence>
<evidence type="ECO:0000313" key="8">
    <source>
        <dbReference type="EMBL" id="SVE00858.1"/>
    </source>
</evidence>
<dbReference type="GO" id="GO:0030983">
    <property type="term" value="F:mismatched DNA binding"/>
    <property type="evidence" value="ECO:0007669"/>
    <property type="project" value="InterPro"/>
</dbReference>
<dbReference type="GO" id="GO:0140664">
    <property type="term" value="F:ATP-dependent DNA damage sensor activity"/>
    <property type="evidence" value="ECO:0007669"/>
    <property type="project" value="InterPro"/>
</dbReference>
<dbReference type="AlphaFoldDB" id="A0A383A1N8"/>
<dbReference type="Pfam" id="PF05188">
    <property type="entry name" value="MutS_II"/>
    <property type="match status" value="1"/>
</dbReference>
<dbReference type="PANTHER" id="PTHR11361:SF34">
    <property type="entry name" value="DNA MISMATCH REPAIR PROTEIN MSH1, MITOCHONDRIAL"/>
    <property type="match status" value="1"/>
</dbReference>
<dbReference type="SUPFAM" id="SSF55271">
    <property type="entry name" value="DNA repair protein MutS, domain I"/>
    <property type="match status" value="1"/>
</dbReference>
<dbReference type="PANTHER" id="PTHR11361">
    <property type="entry name" value="DNA MISMATCH REPAIR PROTEIN MUTS FAMILY MEMBER"/>
    <property type="match status" value="1"/>
</dbReference>
<name>A0A383A1N8_9ZZZZ</name>
<dbReference type="InterPro" id="IPR016151">
    <property type="entry name" value="DNA_mismatch_repair_MutS_N"/>
</dbReference>
<keyword evidence="2" id="KW-0227">DNA damage</keyword>
<keyword evidence="1" id="KW-0547">Nucleotide-binding</keyword>
<evidence type="ECO:0000256" key="2">
    <source>
        <dbReference type="ARBA" id="ARBA00022763"/>
    </source>
</evidence>
<dbReference type="InterPro" id="IPR036678">
    <property type="entry name" value="MutS_con_dom_sf"/>
</dbReference>